<dbReference type="Pfam" id="PF00613">
    <property type="entry name" value="PI3Ka"/>
    <property type="match status" value="1"/>
</dbReference>
<protein>
    <recommendedName>
        <fullName evidence="19">Phosphatidylinositol 4,5-bisphosphate 3-kinase catalytic subunit alpha isoform</fullName>
        <ecNumber evidence="4">2.7.1.137</ecNumber>
        <ecNumber evidence="3">2.7.1.153</ecNumber>
        <ecNumber evidence="5">2.7.11.1</ecNumber>
    </recommendedName>
    <alternativeName>
        <fullName evidence="22">Phosphatidylinositol 4,5-bisphosphate 3-kinase 110 kDa catalytic subunit alpha</fullName>
    </alternativeName>
    <alternativeName>
        <fullName evidence="21">Phosphoinositide-3-kinase catalytic alpha polypeptide</fullName>
    </alternativeName>
    <alternativeName>
        <fullName evidence="20">Serine/threonine protein kinase PIK3CA</fullName>
    </alternativeName>
</protein>
<name>A0A0P6FHI1_9CRUS</name>
<evidence type="ECO:0000256" key="3">
    <source>
        <dbReference type="ARBA" id="ARBA00012010"/>
    </source>
</evidence>
<comment type="pathway">
    <text evidence="1">Phospholipid metabolism; phosphatidylinositol phosphate biosynthesis.</text>
</comment>
<dbReference type="InterPro" id="IPR042236">
    <property type="entry name" value="PI3K_accessory_sf"/>
</dbReference>
<dbReference type="GO" id="GO:0043491">
    <property type="term" value="P:phosphatidylinositol 3-kinase/protein kinase B signal transduction"/>
    <property type="evidence" value="ECO:0007669"/>
    <property type="project" value="TreeGrafter"/>
</dbReference>
<evidence type="ECO:0000256" key="1">
    <source>
        <dbReference type="ARBA" id="ARBA00004805"/>
    </source>
</evidence>
<evidence type="ECO:0000256" key="14">
    <source>
        <dbReference type="ARBA" id="ARBA00023985"/>
    </source>
</evidence>
<dbReference type="FunFam" id="3.10.20.770:FF:000005">
    <property type="entry name" value="Phosphatidylinositol 4,5-bisphosphate 3-kinase catalytic subunit"/>
    <property type="match status" value="1"/>
</dbReference>
<dbReference type="SMART" id="SM00145">
    <property type="entry name" value="PI3Ka"/>
    <property type="match status" value="1"/>
</dbReference>
<accession>A0A0P6FHI1</accession>
<evidence type="ECO:0000256" key="7">
    <source>
        <dbReference type="ARBA" id="ARBA00022657"/>
    </source>
</evidence>
<dbReference type="CDD" id="cd05165">
    <property type="entry name" value="PI3Kc_I"/>
    <property type="match status" value="1"/>
</dbReference>
<dbReference type="PROSITE" id="PS00916">
    <property type="entry name" value="PI3_4_KINASE_2"/>
    <property type="match status" value="1"/>
</dbReference>
<dbReference type="GO" id="GO:0016303">
    <property type="term" value="F:1-phosphatidylinositol-3-kinase activity"/>
    <property type="evidence" value="ECO:0007669"/>
    <property type="project" value="UniProtKB-EC"/>
</dbReference>
<dbReference type="InterPro" id="IPR002420">
    <property type="entry name" value="PI3K-type_C2_dom"/>
</dbReference>
<dbReference type="SMART" id="SM00144">
    <property type="entry name" value="PI3K_rbd"/>
    <property type="match status" value="1"/>
</dbReference>
<dbReference type="GO" id="GO:0035005">
    <property type="term" value="F:1-phosphatidylinositol-4-phosphate 3-kinase activity"/>
    <property type="evidence" value="ECO:0007669"/>
    <property type="project" value="TreeGrafter"/>
</dbReference>
<evidence type="ECO:0000256" key="8">
    <source>
        <dbReference type="ARBA" id="ARBA00022679"/>
    </source>
</evidence>
<evidence type="ECO:0000256" key="4">
    <source>
        <dbReference type="ARBA" id="ARBA00012073"/>
    </source>
</evidence>
<dbReference type="EMBL" id="GDIQ01059688">
    <property type="protein sequence ID" value="JAN35049.1"/>
    <property type="molecule type" value="Transcribed_RNA"/>
</dbReference>
<dbReference type="PROSITE" id="PS51547">
    <property type="entry name" value="C2_PI3K"/>
    <property type="match status" value="1"/>
</dbReference>
<evidence type="ECO:0000313" key="24">
    <source>
        <dbReference type="EMBL" id="JAN35049.1"/>
    </source>
</evidence>
<dbReference type="GO" id="GO:0016477">
    <property type="term" value="P:cell migration"/>
    <property type="evidence" value="ECO:0007669"/>
    <property type="project" value="TreeGrafter"/>
</dbReference>
<dbReference type="SMART" id="SM00143">
    <property type="entry name" value="PI3K_p85B"/>
    <property type="match status" value="1"/>
</dbReference>
<dbReference type="InterPro" id="IPR016024">
    <property type="entry name" value="ARM-type_fold"/>
</dbReference>
<dbReference type="PROSITE" id="PS00915">
    <property type="entry name" value="PI3_4_KINASE_1"/>
    <property type="match status" value="1"/>
</dbReference>
<evidence type="ECO:0000256" key="22">
    <source>
        <dbReference type="ARBA" id="ARBA00083121"/>
    </source>
</evidence>
<dbReference type="GO" id="GO:0004674">
    <property type="term" value="F:protein serine/threonine kinase activity"/>
    <property type="evidence" value="ECO:0007669"/>
    <property type="project" value="UniProtKB-KW"/>
</dbReference>
<dbReference type="GO" id="GO:0005737">
    <property type="term" value="C:cytoplasm"/>
    <property type="evidence" value="ECO:0007669"/>
    <property type="project" value="TreeGrafter"/>
</dbReference>
<dbReference type="InterPro" id="IPR001263">
    <property type="entry name" value="PI3K_accessory_dom"/>
</dbReference>
<dbReference type="InterPro" id="IPR018936">
    <property type="entry name" value="PI3/4_kinase_CS"/>
</dbReference>
<dbReference type="Gene3D" id="1.25.40.70">
    <property type="entry name" value="Phosphatidylinositol 3-kinase, accessory domain (PIK)"/>
    <property type="match status" value="1"/>
</dbReference>
<keyword evidence="11" id="KW-0067">ATP-binding</keyword>
<evidence type="ECO:0000256" key="12">
    <source>
        <dbReference type="ARBA" id="ARBA00022907"/>
    </source>
</evidence>
<keyword evidence="6" id="KW-0723">Serine/threonine-protein kinase</keyword>
<comment type="catalytic activity">
    <reaction evidence="17">
        <text>1-octadecanoyl-2-(5Z,8Z,11Z,14Z)-eicosatetraenoyl-sn-glycero-3-phospho-1D-myo-inositol 4,5-bisphosphate + ATP = 1-octadecanoyl-2-(5Z,8Z,11Z,14Z-eicosatetraenoyl)-sn-glycero-3-phospho-(1D-myo-inositol 3,4,5-triphosphate) + ADP + H(+)</text>
        <dbReference type="Rhea" id="RHEA:43396"/>
        <dbReference type="ChEBI" id="CHEBI:15378"/>
        <dbReference type="ChEBI" id="CHEBI:30616"/>
        <dbReference type="ChEBI" id="CHEBI:77137"/>
        <dbReference type="ChEBI" id="CHEBI:83243"/>
        <dbReference type="ChEBI" id="CHEBI:456216"/>
    </reaction>
    <physiologicalReaction direction="left-to-right" evidence="17">
        <dbReference type="Rhea" id="RHEA:43397"/>
    </physiologicalReaction>
</comment>
<dbReference type="InterPro" id="IPR000403">
    <property type="entry name" value="PI3/4_kinase_cat_dom"/>
</dbReference>
<dbReference type="GO" id="GO:0006909">
    <property type="term" value="P:phagocytosis"/>
    <property type="evidence" value="ECO:0007669"/>
    <property type="project" value="UniProtKB-KW"/>
</dbReference>
<dbReference type="InterPro" id="IPR029071">
    <property type="entry name" value="Ubiquitin-like_domsf"/>
</dbReference>
<evidence type="ECO:0000256" key="20">
    <source>
        <dbReference type="ARBA" id="ARBA00076072"/>
    </source>
</evidence>
<keyword evidence="8" id="KW-0808">Transferase</keyword>
<dbReference type="Pfam" id="PF00792">
    <property type="entry name" value="PI3K_C2"/>
    <property type="match status" value="1"/>
</dbReference>
<dbReference type="PANTHER" id="PTHR10048:SF111">
    <property type="entry name" value="PHOSPHATIDYLINOSITOL 3-KINASE AGE-1"/>
    <property type="match status" value="1"/>
</dbReference>
<dbReference type="PROSITE" id="PS51544">
    <property type="entry name" value="PI3K_ABD"/>
    <property type="match status" value="1"/>
</dbReference>
<keyword evidence="7" id="KW-0037">Angiogenesis</keyword>
<dbReference type="SUPFAM" id="SSF49562">
    <property type="entry name" value="C2 domain (Calcium/lipid-binding domain, CaLB)"/>
    <property type="match status" value="1"/>
</dbReference>
<dbReference type="EC" id="2.7.1.153" evidence="3"/>
<evidence type="ECO:0000256" key="13">
    <source>
        <dbReference type="ARBA" id="ARBA00023981"/>
    </source>
</evidence>
<evidence type="ECO:0000256" key="5">
    <source>
        <dbReference type="ARBA" id="ARBA00012513"/>
    </source>
</evidence>
<dbReference type="SMART" id="SM00142">
    <property type="entry name" value="PI3K_C2"/>
    <property type="match status" value="1"/>
</dbReference>
<dbReference type="OrthoDB" id="67688at2759"/>
<dbReference type="InterPro" id="IPR003113">
    <property type="entry name" value="PI3K_ABD"/>
</dbReference>
<dbReference type="FunFam" id="2.60.40.150:FF:000041">
    <property type="entry name" value="Phosphatidylinositol 4,5-bisphosphate 3-kinase catalytic subunit"/>
    <property type="match status" value="1"/>
</dbReference>
<comment type="subunit">
    <text evidence="18">Heterodimer of a catalytic subunit PIK3CA and a p85 regulatory subunit (PIK3R1, PIK3R2 or PIK3R3). Interacts with IRS1 in nuclear extracts. Interacts with RUFY3. Interacts with RASD2. Interacts with APPL1. Interacts with HRAS and KRAS. Interaction with HRAS/KRAS is required for PI3K pathway signaling and cell proliferation stimulated by EGF and FGF2. Interacts with FAM83B; activates the PI3K/AKT signaling cascade.</text>
</comment>
<comment type="catalytic activity">
    <reaction evidence="16">
        <text>1,2-dioctanoyl-sn-glycero-3-phospho-(1D-myo-inositol-4,5-bisphosphate) + ATP = 1,2-dioctanoyl-sn-glycero-3-phospho-(1D-myo-inositol-3,4,5-trisphosphate) + ADP + H(+)</text>
        <dbReference type="Rhea" id="RHEA:55632"/>
        <dbReference type="ChEBI" id="CHEBI:15378"/>
        <dbReference type="ChEBI" id="CHEBI:30616"/>
        <dbReference type="ChEBI" id="CHEBI:83416"/>
        <dbReference type="ChEBI" id="CHEBI:83419"/>
        <dbReference type="ChEBI" id="CHEBI:456216"/>
    </reaction>
    <physiologicalReaction direction="left-to-right" evidence="16">
        <dbReference type="Rhea" id="RHEA:55633"/>
    </physiologicalReaction>
</comment>
<evidence type="ECO:0000256" key="16">
    <source>
        <dbReference type="ARBA" id="ARBA00050641"/>
    </source>
</evidence>
<dbReference type="GO" id="GO:0048015">
    <property type="term" value="P:phosphatidylinositol-mediated signaling"/>
    <property type="evidence" value="ECO:0007669"/>
    <property type="project" value="TreeGrafter"/>
</dbReference>
<dbReference type="EC" id="2.7.11.1" evidence="5"/>
<dbReference type="Pfam" id="PF00794">
    <property type="entry name" value="PI3K_rbd"/>
    <property type="match status" value="1"/>
</dbReference>
<dbReference type="InterPro" id="IPR011009">
    <property type="entry name" value="Kinase-like_dom_sf"/>
</dbReference>
<dbReference type="InterPro" id="IPR000341">
    <property type="entry name" value="PI3K_Ras-bd_dom"/>
</dbReference>
<dbReference type="FunFam" id="1.10.1070.11:FF:000006">
    <property type="entry name" value="Phosphatidylinositol 4,5-bisphosphate 3-kinase catalytic subunit"/>
    <property type="match status" value="1"/>
</dbReference>
<dbReference type="PROSITE" id="PS51545">
    <property type="entry name" value="PIK_HELICAL"/>
    <property type="match status" value="1"/>
</dbReference>
<dbReference type="Pfam" id="PF02192">
    <property type="entry name" value="PI3K_p85B"/>
    <property type="match status" value="1"/>
</dbReference>
<dbReference type="SUPFAM" id="SSF56112">
    <property type="entry name" value="Protein kinase-like (PK-like)"/>
    <property type="match status" value="1"/>
</dbReference>
<dbReference type="GO" id="GO:0005942">
    <property type="term" value="C:phosphatidylinositol 3-kinase complex"/>
    <property type="evidence" value="ECO:0007669"/>
    <property type="project" value="TreeGrafter"/>
</dbReference>
<dbReference type="Gene3D" id="3.30.1010.10">
    <property type="entry name" value="Phosphatidylinositol 3-kinase Catalytic Subunit, Chain A, domain 4"/>
    <property type="match status" value="1"/>
</dbReference>
<dbReference type="FunFam" id="3.30.1010.10:FF:000007">
    <property type="entry name" value="Phosphatidylinositol 4,5-bisphosphate 3-kinase catalytic subunit"/>
    <property type="match status" value="1"/>
</dbReference>
<evidence type="ECO:0000256" key="9">
    <source>
        <dbReference type="ARBA" id="ARBA00022741"/>
    </source>
</evidence>
<dbReference type="PROSITE" id="PS50290">
    <property type="entry name" value="PI3_4_KINASE_3"/>
    <property type="match status" value="1"/>
</dbReference>
<comment type="pathway">
    <text evidence="2">Lipid metabolism.</text>
</comment>
<keyword evidence="9" id="KW-0547">Nucleotide-binding</keyword>
<evidence type="ECO:0000256" key="19">
    <source>
        <dbReference type="ARBA" id="ARBA00073893"/>
    </source>
</evidence>
<dbReference type="SUPFAM" id="SSF48371">
    <property type="entry name" value="ARM repeat"/>
    <property type="match status" value="1"/>
</dbReference>
<evidence type="ECO:0000256" key="18">
    <source>
        <dbReference type="ARBA" id="ARBA00065166"/>
    </source>
</evidence>
<comment type="catalytic activity">
    <reaction evidence="14">
        <text>a 1,2-diacyl-sn-glycero-3-phospho-(1D-myo-inositol) + ATP = a 1,2-diacyl-sn-glycero-3-phospho-(1D-myo-inositol-3-phosphate) + ADP + H(+)</text>
        <dbReference type="Rhea" id="RHEA:12709"/>
        <dbReference type="ChEBI" id="CHEBI:15378"/>
        <dbReference type="ChEBI" id="CHEBI:30616"/>
        <dbReference type="ChEBI" id="CHEBI:57880"/>
        <dbReference type="ChEBI" id="CHEBI:58088"/>
        <dbReference type="ChEBI" id="CHEBI:456216"/>
        <dbReference type="EC" id="2.7.1.137"/>
    </reaction>
    <physiologicalReaction direction="left-to-right" evidence="14">
        <dbReference type="Rhea" id="RHEA:12710"/>
    </physiologicalReaction>
</comment>
<dbReference type="GO" id="GO:0046934">
    <property type="term" value="F:1-phosphatidylinositol-4,5-bisphosphate 3-kinase activity"/>
    <property type="evidence" value="ECO:0007669"/>
    <property type="project" value="UniProtKB-EC"/>
</dbReference>
<dbReference type="Pfam" id="PF00454">
    <property type="entry name" value="PI3_PI4_kinase"/>
    <property type="match status" value="1"/>
</dbReference>
<evidence type="ECO:0000256" key="21">
    <source>
        <dbReference type="ARBA" id="ARBA00078524"/>
    </source>
</evidence>
<evidence type="ECO:0000256" key="11">
    <source>
        <dbReference type="ARBA" id="ARBA00022840"/>
    </source>
</evidence>
<dbReference type="InterPro" id="IPR015433">
    <property type="entry name" value="PI3/4_kinase"/>
</dbReference>
<dbReference type="AlphaFoldDB" id="A0A0P6FHI1"/>
<comment type="catalytic activity">
    <reaction evidence="13">
        <text>a 1,2-diacyl-sn-glycero-3-phospho-(1D-myo-inositol-4,5-bisphosphate) + ATP = a 1,2-diacyl-sn-glycero-3-phospho-(1D-myo-inositol-3,4,5-trisphosphate) + ADP + H(+)</text>
        <dbReference type="Rhea" id="RHEA:21292"/>
        <dbReference type="ChEBI" id="CHEBI:15378"/>
        <dbReference type="ChEBI" id="CHEBI:30616"/>
        <dbReference type="ChEBI" id="CHEBI:57836"/>
        <dbReference type="ChEBI" id="CHEBI:58456"/>
        <dbReference type="ChEBI" id="CHEBI:456216"/>
        <dbReference type="EC" id="2.7.1.153"/>
    </reaction>
    <physiologicalReaction direction="left-to-right" evidence="13">
        <dbReference type="Rhea" id="RHEA:21293"/>
    </physiologicalReaction>
</comment>
<dbReference type="Gene3D" id="3.10.20.90">
    <property type="entry name" value="Phosphatidylinositol 3-kinase Catalytic Subunit, Chain A, domain 1"/>
    <property type="match status" value="2"/>
</dbReference>
<evidence type="ECO:0000256" key="23">
    <source>
        <dbReference type="PROSITE-ProRule" id="PRU00880"/>
    </source>
</evidence>
<dbReference type="InterPro" id="IPR035892">
    <property type="entry name" value="C2_domain_sf"/>
</dbReference>
<evidence type="ECO:0000256" key="15">
    <source>
        <dbReference type="ARBA" id="ARBA00048977"/>
    </source>
</evidence>
<dbReference type="Gene3D" id="2.60.40.150">
    <property type="entry name" value="C2 domain"/>
    <property type="match status" value="1"/>
</dbReference>
<dbReference type="FunFam" id="1.25.40.70:FF:000001">
    <property type="entry name" value="Phosphatidylinositol 4,5-bisphosphate 3-kinase catalytic subunit"/>
    <property type="match status" value="1"/>
</dbReference>
<evidence type="ECO:0000256" key="6">
    <source>
        <dbReference type="ARBA" id="ARBA00022527"/>
    </source>
</evidence>
<dbReference type="GO" id="GO:0005886">
    <property type="term" value="C:plasma membrane"/>
    <property type="evidence" value="ECO:0007669"/>
    <property type="project" value="TreeGrafter"/>
</dbReference>
<dbReference type="GO" id="GO:0005524">
    <property type="term" value="F:ATP binding"/>
    <property type="evidence" value="ECO:0007669"/>
    <property type="project" value="UniProtKB-KW"/>
</dbReference>
<dbReference type="InterPro" id="IPR036940">
    <property type="entry name" value="PI3/4_kinase_cat_sf"/>
</dbReference>
<dbReference type="SMART" id="SM00146">
    <property type="entry name" value="PI3Kc"/>
    <property type="match status" value="1"/>
</dbReference>
<dbReference type="SUPFAM" id="SSF54236">
    <property type="entry name" value="Ubiquitin-like"/>
    <property type="match status" value="1"/>
</dbReference>
<sequence length="1048" mass="119664">MPPSSGELWGHHVMPSSVIVDCLMPNGIIIQLACVRDAPLNVIKGDLWREAKKHPLFFLLGDPSTYIFVSISHDAEHEEFYDESRRLCDLRLFLPILKVIEPQGNKMEKILNSEIGLAVGVAVHELDEMKDPEVQDFRRNIMQVCKECVELRDIGGLETQALFAYPAEVESKSGLPKSIESKLDRGEIILCIWQLANEGADQQKLTVRVSKDAFTETVVAEAIGKKSKSLRMSREQQMQLIDEHQKNYVLKVCGTQEFLLKRHPICQYKYIRQCLAKGEIPQLCLYSRRDVYASLPENTLHIPSYMRRTLPTPPTGSSISLWQLNSSFRVHILWATYVNVRDVDMIYVRAGLYHGQEPLCSTQESQQVPFNFPKWHQWLTFDLNLTDLPRGARLCLSICSVTKRKKREEHCMLAWGNINMFDYRNSLLTGKVSLTLWTVPKGMDALLNHLGTTGSNPNKDAPCLEVEFDRFAPTVSFPDGFAVEDYGRFVTSIPLVESALPTDSAKLSSNVESLLEIQAKDPLSELSEQEKDMLWDMRHVCCKKVPDALPKLLEAVKWNSRDNVAQMFLLLNVWPPVSPETALELLDCKYADPFVRKLAVRWLDKSLTDDTLSQFLLQLVQTLKYEPYLDNELSRFLLKRSLLNKKIGHFFFWHLKAEMNNPSISLRFGILLEAYCRGIGGHLKGLLRQVEALDKLTKLTDALKVKRDDPLKDRMKYLCESVSQSDYVDALQNFTSPLNGNQTLGSLVAESCRIMDSAKRPLWLIWKNPDPLGSTIQPLYSIIFKNGDDLRQDMLTLQVIRIMDSIWLNEGLDLRMMPYACLSTGKDVGMIEVVRQAKTVYGIQRQGGKLAAIQVDSKQLHKWIKEKNKGPKYEQAIETFVHSCAGYCVATFILGIGDRNPDNIMVNEDGSIFHIDFGHFLGHFKKKFGINRERVPFVLTEDFLYVISKGVENPTKSKAFQLFQELCGRAYLALRRHANLLITLFIMMLPTGIPELQSVDDIGYLRKTLAVEKTEEEALEYFQNQLFVAYGGAWTTKLDWFFHSVKHM</sequence>
<reference evidence="24" key="1">
    <citation type="submission" date="2015-10" db="EMBL/GenBank/DDBJ databases">
        <title>EvidentialGene: Evidence-directed Construction of Complete mRNA Transcriptomes without Genomes.</title>
        <authorList>
            <person name="Gilbert D.G."/>
        </authorList>
    </citation>
    <scope>NUCLEOTIDE SEQUENCE</scope>
</reference>
<dbReference type="Gene3D" id="1.10.1070.11">
    <property type="entry name" value="Phosphatidylinositol 3-/4-kinase, catalytic domain"/>
    <property type="match status" value="1"/>
</dbReference>
<comment type="similarity">
    <text evidence="23">Belongs to the PI3/PI4-kinase family.</text>
</comment>
<dbReference type="PANTHER" id="PTHR10048">
    <property type="entry name" value="PHOSPHATIDYLINOSITOL KINASE"/>
    <property type="match status" value="1"/>
</dbReference>
<organism evidence="24">
    <name type="scientific">Daphnia magna</name>
    <dbReference type="NCBI Taxonomy" id="35525"/>
    <lineage>
        <taxon>Eukaryota</taxon>
        <taxon>Metazoa</taxon>
        <taxon>Ecdysozoa</taxon>
        <taxon>Arthropoda</taxon>
        <taxon>Crustacea</taxon>
        <taxon>Branchiopoda</taxon>
        <taxon>Diplostraca</taxon>
        <taxon>Cladocera</taxon>
        <taxon>Anomopoda</taxon>
        <taxon>Daphniidae</taxon>
        <taxon>Daphnia</taxon>
    </lineage>
</organism>
<comment type="catalytic activity">
    <reaction evidence="15">
        <text>L-seryl-[protein] + ATP = O-phospho-L-seryl-[protein] + ADP + H(+)</text>
        <dbReference type="Rhea" id="RHEA:17989"/>
        <dbReference type="Rhea" id="RHEA-COMP:9863"/>
        <dbReference type="Rhea" id="RHEA-COMP:11604"/>
        <dbReference type="ChEBI" id="CHEBI:15378"/>
        <dbReference type="ChEBI" id="CHEBI:29999"/>
        <dbReference type="ChEBI" id="CHEBI:30616"/>
        <dbReference type="ChEBI" id="CHEBI:83421"/>
        <dbReference type="ChEBI" id="CHEBI:456216"/>
        <dbReference type="EC" id="2.7.11.1"/>
    </reaction>
    <physiologicalReaction direction="left-to-right" evidence="15">
        <dbReference type="Rhea" id="RHEA:17990"/>
    </physiologicalReaction>
</comment>
<evidence type="ECO:0000256" key="2">
    <source>
        <dbReference type="ARBA" id="ARBA00005189"/>
    </source>
</evidence>
<evidence type="ECO:0000256" key="17">
    <source>
        <dbReference type="ARBA" id="ARBA00051347"/>
    </source>
</evidence>
<dbReference type="EC" id="2.7.1.137" evidence="4"/>
<evidence type="ECO:0000256" key="10">
    <source>
        <dbReference type="ARBA" id="ARBA00022777"/>
    </source>
</evidence>
<keyword evidence="10 24" id="KW-0418">Kinase</keyword>
<dbReference type="PROSITE" id="PS51546">
    <property type="entry name" value="PI3K_RBD"/>
    <property type="match status" value="1"/>
</dbReference>
<keyword evidence="12" id="KW-0581">Phagocytosis</keyword>
<proteinExistence type="inferred from homology"/>